<evidence type="ECO:0000313" key="10">
    <source>
        <dbReference type="EMBL" id="PMB00201.1"/>
    </source>
</evidence>
<reference evidence="10 11" key="1">
    <citation type="submission" date="2017-07" db="EMBL/GenBank/DDBJ databases">
        <title>Genomes of Fischerella (Mastigocladus) sp. strains.</title>
        <authorList>
            <person name="Miller S.R."/>
        </authorList>
    </citation>
    <scope>NUCLEOTIDE SEQUENCE [LARGE SCALE GENOMIC DNA]</scope>
    <source>
        <strain evidence="10 11">CCMEE 5268</strain>
    </source>
</reference>
<evidence type="ECO:0000256" key="6">
    <source>
        <dbReference type="ARBA" id="ARBA00025624"/>
    </source>
</evidence>
<accession>A0A2N6KKI2</accession>
<evidence type="ECO:0000256" key="7">
    <source>
        <dbReference type="RuleBase" id="RU000320"/>
    </source>
</evidence>
<evidence type="ECO:0000256" key="2">
    <source>
        <dbReference type="ARBA" id="ARBA00009025"/>
    </source>
</evidence>
<feature type="transmembrane region" description="Helical" evidence="8">
    <location>
        <begin position="269"/>
        <end position="291"/>
    </location>
</feature>
<dbReference type="EC" id="1.6.5.3" evidence="10"/>
<dbReference type="InterPro" id="IPR010227">
    <property type="entry name" value="NADH_Q_OxRdtase_chainM/4"/>
</dbReference>
<keyword evidence="4 8" id="KW-1133">Transmembrane helix</keyword>
<dbReference type="Pfam" id="PF00361">
    <property type="entry name" value="Proton_antipo_M"/>
    <property type="match status" value="1"/>
</dbReference>
<dbReference type="GO" id="GO:0016020">
    <property type="term" value="C:membrane"/>
    <property type="evidence" value="ECO:0007669"/>
    <property type="project" value="UniProtKB-SubCell"/>
</dbReference>
<evidence type="ECO:0000256" key="3">
    <source>
        <dbReference type="ARBA" id="ARBA00022692"/>
    </source>
</evidence>
<keyword evidence="5 8" id="KW-0472">Membrane</keyword>
<dbReference type="GO" id="GO:0008137">
    <property type="term" value="F:NADH dehydrogenase (ubiquinone) activity"/>
    <property type="evidence" value="ECO:0007669"/>
    <property type="project" value="InterPro"/>
</dbReference>
<comment type="subcellular location">
    <subcellularLocation>
        <location evidence="1">Endomembrane system</location>
        <topology evidence="1">Multi-pass membrane protein</topology>
    </subcellularLocation>
    <subcellularLocation>
        <location evidence="7">Membrane</location>
        <topology evidence="7">Multi-pass membrane protein</topology>
    </subcellularLocation>
</comment>
<dbReference type="GO" id="GO:0042773">
    <property type="term" value="P:ATP synthesis coupled electron transport"/>
    <property type="evidence" value="ECO:0007669"/>
    <property type="project" value="InterPro"/>
</dbReference>
<sequence>MLSALILLPLLGAALIGFLPVGMNGKLSRSIALVFASLAFAWIVFLAVQFNPTTVSQQFAEFLPWIDALGLNYHLGIDGLSLPLLLLNGLLTGIAIYSTDEDIQRPRFYYSLLLLLSAGVSGAFLAQDLLLFFLFYELELIPLYLLIAIWGGQRRGYAATKFLIYTAFSGILILASFLGLVWLSGSPSFALESLNSKGLPLATQILLLAGILVGFGIKIPLVPFHTWLPDAHVEASTPISVLLAGVLLKLGTYGLLRFGMYLLPDAWRYVAPALATWAVISVIYGASCAIAQKDMKKMVAYSSIGHMGYILLAAAAATPLSILGTVMQMISHGLISALLFLLVGVVYKKAGSRDLDVLRGLFNPERGMPLIGSLIVIGVMASAGIPGMVGFIAEFVVFRASFAVFPVQTLLCMIGTGLTAVYFLLLTNRAFFGRLSAQVINLPRVYWSDRTPAIILAVLIVILGIQPAWLTRWSEATTTAIANTQSVVAHVSLEGIRD</sequence>
<dbReference type="NCBIfam" id="NF005060">
    <property type="entry name" value="PRK06473.1"/>
    <property type="match status" value="1"/>
</dbReference>
<feature type="transmembrane region" description="Helical" evidence="8">
    <location>
        <begin position="108"/>
        <end position="126"/>
    </location>
</feature>
<dbReference type="EMBL" id="NMQA01000044">
    <property type="protein sequence ID" value="PMB00201.1"/>
    <property type="molecule type" value="Genomic_DNA"/>
</dbReference>
<feature type="transmembrane region" description="Helical" evidence="8">
    <location>
        <begin position="71"/>
        <end position="96"/>
    </location>
</feature>
<dbReference type="PRINTS" id="PR01437">
    <property type="entry name" value="NUOXDRDTASE4"/>
</dbReference>
<dbReference type="Proteomes" id="UP000235025">
    <property type="component" value="Unassembled WGS sequence"/>
</dbReference>
<comment type="function">
    <text evidence="6">NDH-1 shuttles electrons from NAD(P)H, via FMN and iron-sulfur (Fe-S) centers, to quinones in the respiratory chain. The immediate electron acceptor for the enzyme in this species is believed to be plastoquinone. Couples the redox reaction to proton translocation (for every two electrons transferred, four hydrogen ions are translocated across the cytoplasmic membrane), and thus conserves the redox energy in a proton gradient.</text>
</comment>
<evidence type="ECO:0000256" key="8">
    <source>
        <dbReference type="SAM" id="Phobius"/>
    </source>
</evidence>
<dbReference type="PANTHER" id="PTHR43507">
    <property type="entry name" value="NADH-UBIQUINONE OXIDOREDUCTASE CHAIN 4"/>
    <property type="match status" value="1"/>
</dbReference>
<protein>
    <submittedName>
        <fullName evidence="10">NAD(P)H-quinone oxidoreductase subunit D4</fullName>
        <ecNumber evidence="10">1.6.5.3</ecNumber>
    </submittedName>
</protein>
<dbReference type="GO" id="GO:0048039">
    <property type="term" value="F:ubiquinone binding"/>
    <property type="evidence" value="ECO:0007669"/>
    <property type="project" value="TreeGrafter"/>
</dbReference>
<proteinExistence type="inferred from homology"/>
<evidence type="ECO:0000256" key="4">
    <source>
        <dbReference type="ARBA" id="ARBA00022989"/>
    </source>
</evidence>
<comment type="similarity">
    <text evidence="2">Belongs to the complex I subunit 4 family.</text>
</comment>
<dbReference type="GO" id="GO:0015990">
    <property type="term" value="P:electron transport coupled proton transport"/>
    <property type="evidence" value="ECO:0007669"/>
    <property type="project" value="TreeGrafter"/>
</dbReference>
<feature type="transmembrane region" description="Helical" evidence="8">
    <location>
        <begin position="329"/>
        <end position="347"/>
    </location>
</feature>
<feature type="transmembrane region" description="Helical" evidence="8">
    <location>
        <begin position="405"/>
        <end position="426"/>
    </location>
</feature>
<feature type="transmembrane region" description="Helical" evidence="8">
    <location>
        <begin position="453"/>
        <end position="470"/>
    </location>
</feature>
<dbReference type="InterPro" id="IPR003918">
    <property type="entry name" value="NADH_UbQ_OxRdtase"/>
</dbReference>
<feature type="transmembrane region" description="Helical" evidence="8">
    <location>
        <begin position="30"/>
        <end position="51"/>
    </location>
</feature>
<keyword evidence="10" id="KW-0560">Oxidoreductase</keyword>
<name>A0A2N6KKI2_9CYAN</name>
<feature type="transmembrane region" description="Helical" evidence="8">
    <location>
        <begin position="205"/>
        <end position="228"/>
    </location>
</feature>
<feature type="transmembrane region" description="Helical" evidence="8">
    <location>
        <begin position="162"/>
        <end position="185"/>
    </location>
</feature>
<evidence type="ECO:0000256" key="1">
    <source>
        <dbReference type="ARBA" id="ARBA00004127"/>
    </source>
</evidence>
<dbReference type="InterPro" id="IPR001750">
    <property type="entry name" value="ND/Mrp_TM"/>
</dbReference>
<evidence type="ECO:0000259" key="9">
    <source>
        <dbReference type="Pfam" id="PF00361"/>
    </source>
</evidence>
<dbReference type="GO" id="GO:0003954">
    <property type="term" value="F:NADH dehydrogenase activity"/>
    <property type="evidence" value="ECO:0007669"/>
    <property type="project" value="TreeGrafter"/>
</dbReference>
<feature type="transmembrane region" description="Helical" evidence="8">
    <location>
        <begin position="368"/>
        <end position="393"/>
    </location>
</feature>
<evidence type="ECO:0000256" key="5">
    <source>
        <dbReference type="ARBA" id="ARBA00023136"/>
    </source>
</evidence>
<feature type="transmembrane region" description="Helical" evidence="8">
    <location>
        <begin position="298"/>
        <end position="317"/>
    </location>
</feature>
<keyword evidence="3 7" id="KW-0812">Transmembrane</keyword>
<dbReference type="AlphaFoldDB" id="A0A2N6KKI2"/>
<dbReference type="NCBIfam" id="TIGR01972">
    <property type="entry name" value="NDH_I_M"/>
    <property type="match status" value="1"/>
</dbReference>
<gene>
    <name evidence="10" type="ORF">CEN50_04060</name>
</gene>
<organism evidence="10 11">
    <name type="scientific">Fischerella thermalis CCMEE 5268</name>
    <dbReference type="NCBI Taxonomy" id="2019662"/>
    <lineage>
        <taxon>Bacteria</taxon>
        <taxon>Bacillati</taxon>
        <taxon>Cyanobacteriota</taxon>
        <taxon>Cyanophyceae</taxon>
        <taxon>Nostocales</taxon>
        <taxon>Hapalosiphonaceae</taxon>
        <taxon>Fischerella</taxon>
    </lineage>
</organism>
<comment type="caution">
    <text evidence="10">The sequence shown here is derived from an EMBL/GenBank/DDBJ whole genome shotgun (WGS) entry which is preliminary data.</text>
</comment>
<evidence type="ECO:0000313" key="11">
    <source>
        <dbReference type="Proteomes" id="UP000235025"/>
    </source>
</evidence>
<feature type="transmembrane region" description="Helical" evidence="8">
    <location>
        <begin position="6"/>
        <end position="23"/>
    </location>
</feature>
<feature type="domain" description="NADH:quinone oxidoreductase/Mrp antiporter transmembrane" evidence="9">
    <location>
        <begin position="126"/>
        <end position="419"/>
    </location>
</feature>
<dbReference type="PANTHER" id="PTHR43507:SF21">
    <property type="entry name" value="NAD(P)H-QUINONE OXIDOREDUCTASE CHAIN 4, CHLOROPLASTIC"/>
    <property type="match status" value="1"/>
</dbReference>
<feature type="transmembrane region" description="Helical" evidence="8">
    <location>
        <begin position="132"/>
        <end position="150"/>
    </location>
</feature>
<feature type="transmembrane region" description="Helical" evidence="8">
    <location>
        <begin position="240"/>
        <end position="263"/>
    </location>
</feature>
<dbReference type="GO" id="GO:0012505">
    <property type="term" value="C:endomembrane system"/>
    <property type="evidence" value="ECO:0007669"/>
    <property type="project" value="UniProtKB-SubCell"/>
</dbReference>
<dbReference type="RefSeq" id="WP_102171568.1">
    <property type="nucleotide sequence ID" value="NZ_NMQA01000044.1"/>
</dbReference>